<protein>
    <recommendedName>
        <fullName evidence="3">RNase H type-1 domain-containing protein</fullName>
    </recommendedName>
</protein>
<dbReference type="PANTHER" id="PTHR33116">
    <property type="entry name" value="REVERSE TRANSCRIPTASE ZINC-BINDING DOMAIN-CONTAINING PROTEIN-RELATED-RELATED"/>
    <property type="match status" value="1"/>
</dbReference>
<accession>A0A7J9EZQ8</accession>
<comment type="caution">
    <text evidence="1">The sequence shown here is derived from an EMBL/GenBank/DDBJ whole genome shotgun (WGS) entry which is preliminary data.</text>
</comment>
<dbReference type="EMBL" id="JABEZW010000010">
    <property type="protein sequence ID" value="MBA0778184.1"/>
    <property type="molecule type" value="Genomic_DNA"/>
</dbReference>
<evidence type="ECO:0008006" key="3">
    <source>
        <dbReference type="Google" id="ProtNLM"/>
    </source>
</evidence>
<dbReference type="Proteomes" id="UP000593568">
    <property type="component" value="Unassembled WGS sequence"/>
</dbReference>
<evidence type="ECO:0000313" key="2">
    <source>
        <dbReference type="Proteomes" id="UP000593568"/>
    </source>
</evidence>
<evidence type="ECO:0000313" key="1">
    <source>
        <dbReference type="EMBL" id="MBA0778184.1"/>
    </source>
</evidence>
<name>A0A7J9EZQ8_9ROSI</name>
<organism evidence="1 2">
    <name type="scientific">Gossypium trilobum</name>
    <dbReference type="NCBI Taxonomy" id="34281"/>
    <lineage>
        <taxon>Eukaryota</taxon>
        <taxon>Viridiplantae</taxon>
        <taxon>Streptophyta</taxon>
        <taxon>Embryophyta</taxon>
        <taxon>Tracheophyta</taxon>
        <taxon>Spermatophyta</taxon>
        <taxon>Magnoliopsida</taxon>
        <taxon>eudicotyledons</taxon>
        <taxon>Gunneridae</taxon>
        <taxon>Pentapetalae</taxon>
        <taxon>rosids</taxon>
        <taxon>malvids</taxon>
        <taxon>Malvales</taxon>
        <taxon>Malvaceae</taxon>
        <taxon>Malvoideae</taxon>
        <taxon>Gossypium</taxon>
    </lineage>
</organism>
<dbReference type="AlphaFoldDB" id="A0A7J9EZQ8"/>
<sequence length="261" mass="29443">LARDGPHLSHLGVPLLHDKVTSSTLRFVVDRVRSKLSSWDARQLSFASRVTLVQSILLSIPMCQPKAHGGLGFRQLKDHNIAFMVKLGFNIVSNANAIWIQVLRSKYRVSSGMSKELSRSRCSFLWRSISKVRTELYWEPPQPEPSLSRVHMGRLLTNAERVRRGCGSSLRYLSLLEWITNNLQNQMTSSMGGSDWPCLFGIIAWHIWKNCNIWVCLNTNGSVRIDEGFAAAGGYVIDHKGEWIIGFARYLGNCSVLEAEL</sequence>
<feature type="non-terminal residue" evidence="1">
    <location>
        <position position="261"/>
    </location>
</feature>
<reference evidence="1 2" key="1">
    <citation type="journal article" date="2019" name="Genome Biol. Evol.">
        <title>Insights into the evolution of the New World diploid cottons (Gossypium, subgenus Houzingenia) based on genome sequencing.</title>
        <authorList>
            <person name="Grover C.E."/>
            <person name="Arick M.A. 2nd"/>
            <person name="Thrash A."/>
            <person name="Conover J.L."/>
            <person name="Sanders W.S."/>
            <person name="Peterson D.G."/>
            <person name="Frelichowski J.E."/>
            <person name="Scheffler J.A."/>
            <person name="Scheffler B.E."/>
            <person name="Wendel J.F."/>
        </authorList>
    </citation>
    <scope>NUCLEOTIDE SEQUENCE [LARGE SCALE GENOMIC DNA]</scope>
    <source>
        <strain evidence="1">8</strain>
        <tissue evidence="1">Leaf</tissue>
    </source>
</reference>
<keyword evidence="2" id="KW-1185">Reference proteome</keyword>
<proteinExistence type="predicted"/>
<dbReference type="PANTHER" id="PTHR33116:SF78">
    <property type="entry name" value="OS12G0587133 PROTEIN"/>
    <property type="match status" value="1"/>
</dbReference>
<gene>
    <name evidence="1" type="ORF">Gotri_006078</name>
</gene>